<comment type="cofactor">
    <cofactor evidence="7">
        <name>Mg(2+)</name>
        <dbReference type="ChEBI" id="CHEBI:18420"/>
    </cofactor>
</comment>
<gene>
    <name evidence="7" type="primary">cas2</name>
    <name evidence="10" type="ORF">A3C19_03425</name>
</gene>
<dbReference type="AlphaFoldDB" id="A0A1F6DMR8"/>
<evidence type="ECO:0000256" key="4">
    <source>
        <dbReference type="ARBA" id="ARBA00022801"/>
    </source>
</evidence>
<dbReference type="GO" id="GO:0043571">
    <property type="term" value="P:maintenance of CRISPR repeat elements"/>
    <property type="evidence" value="ECO:0007669"/>
    <property type="project" value="UniProtKB-UniRule"/>
</dbReference>
<dbReference type="EC" id="3.1.-.-" evidence="7"/>
<feature type="binding site" evidence="7">
    <location>
        <position position="116"/>
    </location>
    <ligand>
        <name>Mg(2+)</name>
        <dbReference type="ChEBI" id="CHEBI:18420"/>
        <note>catalytic</note>
    </ligand>
</feature>
<dbReference type="GO" id="GO:0051607">
    <property type="term" value="P:defense response to virus"/>
    <property type="evidence" value="ECO:0007669"/>
    <property type="project" value="UniProtKB-UniRule"/>
</dbReference>
<keyword evidence="3 7" id="KW-0255">Endonuclease</keyword>
<keyword evidence="8" id="KW-0472">Membrane</keyword>
<dbReference type="GO" id="GO:0016787">
    <property type="term" value="F:hydrolase activity"/>
    <property type="evidence" value="ECO:0007669"/>
    <property type="project" value="UniProtKB-KW"/>
</dbReference>
<evidence type="ECO:0000313" key="11">
    <source>
        <dbReference type="Proteomes" id="UP000178532"/>
    </source>
</evidence>
<dbReference type="GO" id="GO:0006351">
    <property type="term" value="P:DNA-templated transcription"/>
    <property type="evidence" value="ECO:0007669"/>
    <property type="project" value="TreeGrafter"/>
</dbReference>
<dbReference type="Gene3D" id="3.30.70.2650">
    <property type="match status" value="1"/>
</dbReference>
<dbReference type="GO" id="GO:0046872">
    <property type="term" value="F:metal ion binding"/>
    <property type="evidence" value="ECO:0007669"/>
    <property type="project" value="UniProtKB-UniRule"/>
</dbReference>
<name>A0A1F6DMR8_9BACT</name>
<dbReference type="Pfam" id="PF20803">
    <property type="entry name" value="PaaX_M"/>
    <property type="match status" value="1"/>
</dbReference>
<dbReference type="HAMAP" id="MF_01471">
    <property type="entry name" value="Cas2"/>
    <property type="match status" value="1"/>
</dbReference>
<comment type="similarity">
    <text evidence="7">Belongs to the CRISPR-associated endoribonuclease Cas2 protein family.</text>
</comment>
<comment type="caution">
    <text evidence="10">The sequence shown here is derived from an EMBL/GenBank/DDBJ whole genome shotgun (WGS) entry which is preliminary data.</text>
</comment>
<dbReference type="PANTHER" id="PTHR30319">
    <property type="entry name" value="PHENYLACETIC ACID REGULATOR-RELATED TRANSCRIPTIONAL REPRESSOR"/>
    <property type="match status" value="1"/>
</dbReference>
<evidence type="ECO:0000256" key="1">
    <source>
        <dbReference type="ARBA" id="ARBA00022722"/>
    </source>
</evidence>
<dbReference type="PANTHER" id="PTHR30319:SF1">
    <property type="entry name" value="TRANSCRIPTIONAL REPRESSOR PAAX"/>
    <property type="match status" value="1"/>
</dbReference>
<keyword evidence="6 7" id="KW-0051">Antiviral defense</keyword>
<reference evidence="10 11" key="1">
    <citation type="journal article" date="2016" name="Nat. Commun.">
        <title>Thousands of microbial genomes shed light on interconnected biogeochemical processes in an aquifer system.</title>
        <authorList>
            <person name="Anantharaman K."/>
            <person name="Brown C.T."/>
            <person name="Hug L.A."/>
            <person name="Sharon I."/>
            <person name="Castelle C.J."/>
            <person name="Probst A.J."/>
            <person name="Thomas B.C."/>
            <person name="Singh A."/>
            <person name="Wilkins M.J."/>
            <person name="Karaoz U."/>
            <person name="Brodie E.L."/>
            <person name="Williams K.H."/>
            <person name="Hubbard S.S."/>
            <person name="Banfield J.F."/>
        </authorList>
    </citation>
    <scope>NUCLEOTIDE SEQUENCE [LARGE SCALE GENOMIC DNA]</scope>
</reference>
<dbReference type="GO" id="GO:0004521">
    <property type="term" value="F:RNA endonuclease activity"/>
    <property type="evidence" value="ECO:0007669"/>
    <property type="project" value="InterPro"/>
</dbReference>
<feature type="transmembrane region" description="Helical" evidence="8">
    <location>
        <begin position="12"/>
        <end position="34"/>
    </location>
</feature>
<evidence type="ECO:0000256" key="7">
    <source>
        <dbReference type="HAMAP-Rule" id="MF_01471"/>
    </source>
</evidence>
<sequence length="191" mass="22650">MVEKAARRERRLGAFQNAMLYAALGGVMVAIGAVPDFSKVIKYYMGAKKGAKFNYQTKTALGRLAAYGLITFEERGDRRYARITERGKRVLEFEMQKTALTKKRKWDHRWRVIIFDIPERRKNVRNRLRRFMHEYGFVRLQDSVWVYPHDCEDLIALAKAEFRIGADVLYMIVERLEHDKHLREHFKLPLE</sequence>
<keyword evidence="8" id="KW-0812">Transmembrane</keyword>
<keyword evidence="5 7" id="KW-0460">Magnesium</keyword>
<keyword evidence="1 7" id="KW-0540">Nuclease</keyword>
<comment type="subunit">
    <text evidence="7">Homodimer, forms a heterotetramer with a Cas1 homodimer.</text>
</comment>
<protein>
    <recommendedName>
        <fullName evidence="7">CRISPR-associated endoribonuclease Cas2</fullName>
        <ecNumber evidence="7">3.1.-.-</ecNumber>
    </recommendedName>
</protein>
<evidence type="ECO:0000259" key="9">
    <source>
        <dbReference type="Pfam" id="PF20803"/>
    </source>
</evidence>
<dbReference type="EMBL" id="MFLI01000004">
    <property type="protein sequence ID" value="OGG62725.1"/>
    <property type="molecule type" value="Genomic_DNA"/>
</dbReference>
<comment type="function">
    <text evidence="7">CRISPR (clustered regularly interspaced short palindromic repeat), is an adaptive immune system that provides protection against mobile genetic elements (viruses, transposable elements and conjugative plasmids). CRISPR clusters contain sequences complementary to antecedent mobile elements and target invading nucleic acids. CRISPR clusters are transcribed and processed into CRISPR RNA (crRNA). Functions as a ssRNA-specific endoribonuclease. Involved in the integration of spacer DNA into the CRISPR cassette.</text>
</comment>
<accession>A0A1F6DMR8</accession>
<dbReference type="SUPFAM" id="SSF143430">
    <property type="entry name" value="TTP0101/SSO1404-like"/>
    <property type="match status" value="1"/>
</dbReference>
<organism evidence="10 11">
    <name type="scientific">Candidatus Kaiserbacteria bacterium RIFCSPHIGHO2_02_FULL_54_22</name>
    <dbReference type="NCBI Taxonomy" id="1798495"/>
    <lineage>
        <taxon>Bacteria</taxon>
        <taxon>Candidatus Kaiseribacteriota</taxon>
    </lineage>
</organism>
<feature type="domain" description="Transcriptional repressor PaaX-like central Cas2-like" evidence="9">
    <location>
        <begin position="104"/>
        <end position="178"/>
    </location>
</feature>
<keyword evidence="2 7" id="KW-0479">Metal-binding</keyword>
<dbReference type="InterPro" id="IPR021127">
    <property type="entry name" value="CRISPR_associated_Cas2"/>
</dbReference>
<evidence type="ECO:0000256" key="5">
    <source>
        <dbReference type="ARBA" id="ARBA00022842"/>
    </source>
</evidence>
<evidence type="ECO:0000313" key="10">
    <source>
        <dbReference type="EMBL" id="OGG62725.1"/>
    </source>
</evidence>
<evidence type="ECO:0000256" key="6">
    <source>
        <dbReference type="ARBA" id="ARBA00023118"/>
    </source>
</evidence>
<dbReference type="InterPro" id="IPR048846">
    <property type="entry name" value="PaaX-like_central"/>
</dbReference>
<keyword evidence="8" id="KW-1133">Transmembrane helix</keyword>
<keyword evidence="4 7" id="KW-0378">Hydrolase</keyword>
<dbReference type="NCBIfam" id="TIGR01573">
    <property type="entry name" value="cas2"/>
    <property type="match status" value="1"/>
</dbReference>
<evidence type="ECO:0000256" key="2">
    <source>
        <dbReference type="ARBA" id="ARBA00022723"/>
    </source>
</evidence>
<evidence type="ECO:0000256" key="3">
    <source>
        <dbReference type="ARBA" id="ARBA00022759"/>
    </source>
</evidence>
<evidence type="ECO:0000256" key="8">
    <source>
        <dbReference type="SAM" id="Phobius"/>
    </source>
</evidence>
<dbReference type="Proteomes" id="UP000178532">
    <property type="component" value="Unassembled WGS sequence"/>
</dbReference>
<proteinExistence type="inferred from homology"/>